<dbReference type="InterPro" id="IPR053008">
    <property type="entry name" value="Phomopsin_biosynth_assoc"/>
</dbReference>
<proteinExistence type="predicted"/>
<dbReference type="PANTHER" id="PTHR35896:SF3">
    <property type="entry name" value="MAJOR FACILITATOR SUPERFAMILY TRANSPORTER"/>
    <property type="match status" value="1"/>
</dbReference>
<evidence type="ECO:0000256" key="2">
    <source>
        <dbReference type="SAM" id="Phobius"/>
    </source>
</evidence>
<sequence length="268" mass="29414">MSSQQSGGANAEPMLGIVLEEPTPTQTRDRPAQKRPPSSTPRNQITTHRSGSPNAGRIICGVISATVLIIGAIVAIVSKVSRLNSDNSTRSLSSMSGSTYYRRFADPNSPVISCGSTRLEALSRNCQFDVSAAAWIPPLCYDPDLARASQSANPTLAPLGGSESFPWWSDANGTLPIRQDKLQSLDSMVAYTWEKFHVTSCLYNWQRLLKTTERVRKGERNVWVQDEVVSMRNIAHCIEIIANQEVKVDAKTEVKFAFGKCTRLDPTA</sequence>
<keyword evidence="2" id="KW-1133">Transmembrane helix</keyword>
<evidence type="ECO:0000256" key="1">
    <source>
        <dbReference type="SAM" id="MobiDB-lite"/>
    </source>
</evidence>
<dbReference type="PANTHER" id="PTHR35896">
    <property type="entry name" value="IG-LIKE DOMAIN-CONTAINING PROTEIN"/>
    <property type="match status" value="1"/>
</dbReference>
<dbReference type="EMBL" id="GG704911">
    <property type="protein sequence ID" value="EAS34768.1"/>
    <property type="molecule type" value="Genomic_DNA"/>
</dbReference>
<dbReference type="AlphaFoldDB" id="A0A0E1RXZ6"/>
<reference evidence="4" key="2">
    <citation type="journal article" date="2010" name="Genome Res.">
        <title>Population genomic sequencing of Coccidioides fungi reveals recent hybridization and transposon control.</title>
        <authorList>
            <person name="Neafsey D.E."/>
            <person name="Barker B.M."/>
            <person name="Sharpton T.J."/>
            <person name="Stajich J.E."/>
            <person name="Park D.J."/>
            <person name="Whiston E."/>
            <person name="Hung C.-Y."/>
            <person name="McMahan C."/>
            <person name="White J."/>
            <person name="Sykes S."/>
            <person name="Heiman D."/>
            <person name="Young S."/>
            <person name="Zeng Q."/>
            <person name="Abouelleil A."/>
            <person name="Aftuck L."/>
            <person name="Bessette D."/>
            <person name="Brown A."/>
            <person name="FitzGerald M."/>
            <person name="Lui A."/>
            <person name="Macdonald J.P."/>
            <person name="Priest M."/>
            <person name="Orbach M.J."/>
            <person name="Galgiani J.N."/>
            <person name="Kirkland T.N."/>
            <person name="Cole G.T."/>
            <person name="Birren B.W."/>
            <person name="Henn M.R."/>
            <person name="Taylor J.W."/>
            <person name="Rounsley S.D."/>
        </authorList>
    </citation>
    <scope>GENOME REANNOTATION</scope>
    <source>
        <strain evidence="4">RS</strain>
    </source>
</reference>
<reference evidence="4" key="1">
    <citation type="journal article" date="2009" name="Genome Res.">
        <title>Comparative genomic analyses of the human fungal pathogens Coccidioides and their relatives.</title>
        <authorList>
            <person name="Sharpton T.J."/>
            <person name="Stajich J.E."/>
            <person name="Rounsley S.D."/>
            <person name="Gardner M.J."/>
            <person name="Wortman J.R."/>
            <person name="Jordar V.S."/>
            <person name="Maiti R."/>
            <person name="Kodira C.D."/>
            <person name="Neafsey D.E."/>
            <person name="Zeng Q."/>
            <person name="Hung C.-Y."/>
            <person name="McMahan C."/>
            <person name="Muszewska A."/>
            <person name="Grynberg M."/>
            <person name="Mandel M.A."/>
            <person name="Kellner E.M."/>
            <person name="Barker B.M."/>
            <person name="Galgiani J.N."/>
            <person name="Orbach M.J."/>
            <person name="Kirkland T.N."/>
            <person name="Cole G.T."/>
            <person name="Henn M.R."/>
            <person name="Birren B.W."/>
            <person name="Taylor J.W."/>
        </authorList>
    </citation>
    <scope>NUCLEOTIDE SEQUENCE [LARGE SCALE GENOMIC DNA]</scope>
    <source>
        <strain evidence="4">RS</strain>
    </source>
</reference>
<evidence type="ECO:0000313" key="3">
    <source>
        <dbReference type="EMBL" id="EAS34768.1"/>
    </source>
</evidence>
<feature type="transmembrane region" description="Helical" evidence="2">
    <location>
        <begin position="58"/>
        <end position="77"/>
    </location>
</feature>
<dbReference type="RefSeq" id="XP_001246351.1">
    <property type="nucleotide sequence ID" value="XM_001246350.1"/>
</dbReference>
<keyword evidence="2" id="KW-0812">Transmembrane</keyword>
<dbReference type="InParanoid" id="A0A0E1RXZ6"/>
<dbReference type="GeneID" id="4566350"/>
<dbReference type="KEGG" id="cim:CIMG_00122"/>
<organism evidence="3 4">
    <name type="scientific">Coccidioides immitis (strain RS)</name>
    <name type="common">Valley fever fungus</name>
    <dbReference type="NCBI Taxonomy" id="246410"/>
    <lineage>
        <taxon>Eukaryota</taxon>
        <taxon>Fungi</taxon>
        <taxon>Dikarya</taxon>
        <taxon>Ascomycota</taxon>
        <taxon>Pezizomycotina</taxon>
        <taxon>Eurotiomycetes</taxon>
        <taxon>Eurotiomycetidae</taxon>
        <taxon>Onygenales</taxon>
        <taxon>Onygenaceae</taxon>
        <taxon>Coccidioides</taxon>
    </lineage>
</organism>
<dbReference type="Proteomes" id="UP000001261">
    <property type="component" value="Unassembled WGS sequence"/>
</dbReference>
<dbReference type="VEuPathDB" id="FungiDB:CIMG_00122"/>
<feature type="region of interest" description="Disordered" evidence="1">
    <location>
        <begin position="1"/>
        <end position="52"/>
    </location>
</feature>
<keyword evidence="4" id="KW-1185">Reference proteome</keyword>
<gene>
    <name evidence="3" type="ORF">CIMG_00122</name>
</gene>
<name>A0A0E1RXZ6_COCIM</name>
<feature type="compositionally biased region" description="Polar residues" evidence="1">
    <location>
        <begin position="36"/>
        <end position="52"/>
    </location>
</feature>
<protein>
    <submittedName>
        <fullName evidence="3">Uncharacterized protein</fullName>
    </submittedName>
</protein>
<dbReference type="OrthoDB" id="3501153at2759"/>
<keyword evidence="2" id="KW-0472">Membrane</keyword>
<accession>A0A0E1RXZ6</accession>
<evidence type="ECO:0000313" key="4">
    <source>
        <dbReference type="Proteomes" id="UP000001261"/>
    </source>
</evidence>